<feature type="domain" description="Cation efflux protein transmembrane" evidence="7">
    <location>
        <begin position="31"/>
        <end position="237"/>
    </location>
</feature>
<dbReference type="GO" id="GO:0016020">
    <property type="term" value="C:membrane"/>
    <property type="evidence" value="ECO:0007669"/>
    <property type="project" value="UniProtKB-SubCell"/>
</dbReference>
<dbReference type="PANTHER" id="PTHR13414">
    <property type="entry name" value="HUEL-CATION TRANSPORTER"/>
    <property type="match status" value="1"/>
</dbReference>
<keyword evidence="4 6" id="KW-1133">Transmembrane helix</keyword>
<dbReference type="EMBL" id="WNDX01000129">
    <property type="protein sequence ID" value="KAF1041290.1"/>
    <property type="molecule type" value="Genomic_DNA"/>
</dbReference>
<dbReference type="SUPFAM" id="SSF160240">
    <property type="entry name" value="Cation efflux protein cytoplasmic domain-like"/>
    <property type="match status" value="1"/>
</dbReference>
<dbReference type="GO" id="GO:0008324">
    <property type="term" value="F:monoatomic cation transmembrane transporter activity"/>
    <property type="evidence" value="ECO:0007669"/>
    <property type="project" value="InterPro"/>
</dbReference>
<comment type="caution">
    <text evidence="9">The sequence shown here is derived from an EMBL/GenBank/DDBJ whole genome shotgun (WGS) entry which is preliminary data.</text>
</comment>
<dbReference type="InterPro" id="IPR058533">
    <property type="entry name" value="Cation_efflux_TM"/>
</dbReference>
<evidence type="ECO:0000256" key="6">
    <source>
        <dbReference type="SAM" id="Phobius"/>
    </source>
</evidence>
<evidence type="ECO:0000256" key="4">
    <source>
        <dbReference type="ARBA" id="ARBA00022989"/>
    </source>
</evidence>
<feature type="transmembrane region" description="Helical" evidence="6">
    <location>
        <begin position="213"/>
        <end position="230"/>
    </location>
</feature>
<accession>A0A7V8FUA3</accession>
<dbReference type="Gene3D" id="1.20.1510.10">
    <property type="entry name" value="Cation efflux protein transmembrane domain"/>
    <property type="match status" value="1"/>
</dbReference>
<evidence type="ECO:0000256" key="2">
    <source>
        <dbReference type="ARBA" id="ARBA00022448"/>
    </source>
</evidence>
<dbReference type="Pfam" id="PF16916">
    <property type="entry name" value="ZT_dimer"/>
    <property type="match status" value="1"/>
</dbReference>
<protein>
    <submittedName>
        <fullName evidence="9">Ferrous-iron efflux pump FieF</fullName>
    </submittedName>
</protein>
<keyword evidence="3 6" id="KW-0812">Transmembrane</keyword>
<dbReference type="SUPFAM" id="SSF161111">
    <property type="entry name" value="Cation efflux protein transmembrane domain-like"/>
    <property type="match status" value="1"/>
</dbReference>
<gene>
    <name evidence="9" type="primary">fieF_2</name>
    <name evidence="9" type="ORF">GAK35_03414</name>
</gene>
<feature type="domain" description="Cation efflux protein cytoplasmic" evidence="8">
    <location>
        <begin position="246"/>
        <end position="313"/>
    </location>
</feature>
<organism evidence="9 10">
    <name type="scientific">Herbaspirillum frisingense</name>
    <dbReference type="NCBI Taxonomy" id="92645"/>
    <lineage>
        <taxon>Bacteria</taxon>
        <taxon>Pseudomonadati</taxon>
        <taxon>Pseudomonadota</taxon>
        <taxon>Betaproteobacteria</taxon>
        <taxon>Burkholderiales</taxon>
        <taxon>Oxalobacteraceae</taxon>
        <taxon>Herbaspirillum</taxon>
    </lineage>
</organism>
<sequence>MARTLTRAVAQLRRELDGEAAGGGPSRPVIYAALAGNLMVALTKLAAALWTGSSAMLSECIHSAVDMGNELLLLYGMRRADIRPDPEHPFGYGRELYFWSFVVAVLIFTLGAGMSIYEGVNHILDPEPIRNVHVNYLVLLASALFEGATWLFTLSRFKGRRGIAELAGAVRESKDPPTFIVLLEDTAAILGIVIAFAGIWLSQVYADPRLDGVASIAIGCLLACTAWVLARETKDLLIGERAHQGIVDAILQTASGVEGVVGAHGAMTAHLAPNQILAALSVEFDDELKTGDIEALVVEMERRIRAAHPEVMVLFIKPQSRHGFHQALADRYGDTVADYTVEKHGGH</sequence>
<dbReference type="PANTHER" id="PTHR13414:SF9">
    <property type="entry name" value="PROTON-COUPLED ZINC ANTIPORTER SLC30A9, MITOCHONDRIAL"/>
    <property type="match status" value="1"/>
</dbReference>
<name>A0A7V8FUA3_9BURK</name>
<keyword evidence="5 6" id="KW-0472">Membrane</keyword>
<keyword evidence="2" id="KW-0813">Transport</keyword>
<proteinExistence type="predicted"/>
<evidence type="ECO:0000259" key="7">
    <source>
        <dbReference type="Pfam" id="PF01545"/>
    </source>
</evidence>
<dbReference type="Gene3D" id="3.30.70.1350">
    <property type="entry name" value="Cation efflux protein, cytoplasmic domain"/>
    <property type="match status" value="1"/>
</dbReference>
<dbReference type="Proteomes" id="UP000462435">
    <property type="component" value="Unassembled WGS sequence"/>
</dbReference>
<dbReference type="InterPro" id="IPR036837">
    <property type="entry name" value="Cation_efflux_CTD_sf"/>
</dbReference>
<dbReference type="InterPro" id="IPR040177">
    <property type="entry name" value="SLC30A9"/>
</dbReference>
<dbReference type="InterPro" id="IPR027470">
    <property type="entry name" value="Cation_efflux_CTD"/>
</dbReference>
<evidence type="ECO:0000256" key="3">
    <source>
        <dbReference type="ARBA" id="ARBA00022692"/>
    </source>
</evidence>
<evidence type="ECO:0000256" key="5">
    <source>
        <dbReference type="ARBA" id="ARBA00023136"/>
    </source>
</evidence>
<evidence type="ECO:0000259" key="8">
    <source>
        <dbReference type="Pfam" id="PF16916"/>
    </source>
</evidence>
<dbReference type="AlphaFoldDB" id="A0A7V8FUA3"/>
<comment type="subcellular location">
    <subcellularLocation>
        <location evidence="1">Membrane</location>
        <topology evidence="1">Multi-pass membrane protein</topology>
    </subcellularLocation>
</comment>
<feature type="transmembrane region" description="Helical" evidence="6">
    <location>
        <begin position="178"/>
        <end position="201"/>
    </location>
</feature>
<evidence type="ECO:0000256" key="1">
    <source>
        <dbReference type="ARBA" id="ARBA00004141"/>
    </source>
</evidence>
<dbReference type="InterPro" id="IPR027469">
    <property type="entry name" value="Cation_efflux_TMD_sf"/>
</dbReference>
<dbReference type="InterPro" id="IPR002524">
    <property type="entry name" value="Cation_efflux"/>
</dbReference>
<dbReference type="NCBIfam" id="TIGR01297">
    <property type="entry name" value="CDF"/>
    <property type="match status" value="1"/>
</dbReference>
<evidence type="ECO:0000313" key="10">
    <source>
        <dbReference type="Proteomes" id="UP000462435"/>
    </source>
</evidence>
<dbReference type="Pfam" id="PF01545">
    <property type="entry name" value="Cation_efflux"/>
    <property type="match status" value="1"/>
</dbReference>
<reference evidence="10" key="1">
    <citation type="journal article" date="2020" name="MBio">
        <title>Horizontal gene transfer to a defensive symbiont with a reduced genome amongst a multipartite beetle microbiome.</title>
        <authorList>
            <person name="Waterworth S.C."/>
            <person name="Florez L.V."/>
            <person name="Rees E.R."/>
            <person name="Hertweck C."/>
            <person name="Kaltenpoth M."/>
            <person name="Kwan J.C."/>
        </authorList>
    </citation>
    <scope>NUCLEOTIDE SEQUENCE [LARGE SCALE GENOMIC DNA]</scope>
</reference>
<evidence type="ECO:0000313" key="9">
    <source>
        <dbReference type="EMBL" id="KAF1041290.1"/>
    </source>
</evidence>
<dbReference type="GO" id="GO:0006829">
    <property type="term" value="P:zinc ion transport"/>
    <property type="evidence" value="ECO:0007669"/>
    <property type="project" value="InterPro"/>
</dbReference>
<feature type="transmembrane region" description="Helical" evidence="6">
    <location>
        <begin position="96"/>
        <end position="116"/>
    </location>
</feature>
<feature type="transmembrane region" description="Helical" evidence="6">
    <location>
        <begin position="136"/>
        <end position="157"/>
    </location>
</feature>